<dbReference type="Gene3D" id="1.25.10.10">
    <property type="entry name" value="Leucine-rich Repeat Variant"/>
    <property type="match status" value="1"/>
</dbReference>
<feature type="compositionally biased region" description="Polar residues" evidence="2">
    <location>
        <begin position="375"/>
        <end position="385"/>
    </location>
</feature>
<reference evidence="4" key="2">
    <citation type="submission" date="2020-06" db="EMBL/GenBank/DDBJ databases">
        <authorList>
            <person name="Studholme D.J."/>
        </authorList>
    </citation>
    <scope>NUCLEOTIDE SEQUENCE</scope>
    <source>
        <strain evidence="4">NZFS 3630</strain>
    </source>
</reference>
<evidence type="ECO:0000259" key="3">
    <source>
        <dbReference type="SMART" id="SM01349"/>
    </source>
</evidence>
<feature type="coiled-coil region" evidence="1">
    <location>
        <begin position="446"/>
        <end position="512"/>
    </location>
</feature>
<dbReference type="SUPFAM" id="SSF48371">
    <property type="entry name" value="ARM repeat"/>
    <property type="match status" value="1"/>
</dbReference>
<gene>
    <name evidence="4" type="ORF">JM18_001717</name>
</gene>
<feature type="coiled-coil region" evidence="1">
    <location>
        <begin position="262"/>
        <end position="314"/>
    </location>
</feature>
<evidence type="ECO:0000313" key="4">
    <source>
        <dbReference type="EMBL" id="KAG2529229.1"/>
    </source>
</evidence>
<organism evidence="4 5">
    <name type="scientific">Phytophthora kernoviae</name>
    <dbReference type="NCBI Taxonomy" id="325452"/>
    <lineage>
        <taxon>Eukaryota</taxon>
        <taxon>Sar</taxon>
        <taxon>Stramenopiles</taxon>
        <taxon>Oomycota</taxon>
        <taxon>Peronosporomycetes</taxon>
        <taxon>Peronosporales</taxon>
        <taxon>Peronosporaceae</taxon>
        <taxon>Phytophthora</taxon>
    </lineage>
</organism>
<dbReference type="GO" id="GO:0005881">
    <property type="term" value="C:cytoplasmic microtubule"/>
    <property type="evidence" value="ECO:0007669"/>
    <property type="project" value="TreeGrafter"/>
</dbReference>
<dbReference type="GO" id="GO:0000278">
    <property type="term" value="P:mitotic cell cycle"/>
    <property type="evidence" value="ECO:0007669"/>
    <property type="project" value="UniProtKB-ARBA"/>
</dbReference>
<comment type="caution">
    <text evidence="4">The sequence shown here is derived from an EMBL/GenBank/DDBJ whole genome shotgun (WGS) entry which is preliminary data.</text>
</comment>
<evidence type="ECO:0000313" key="5">
    <source>
        <dbReference type="Proteomes" id="UP000792063"/>
    </source>
</evidence>
<sequence>MSFQGKTNSILELGKRLIQADEEWRDKCKAFHDLQRLLSDFTLQQSKIQTQGDAIEAPEDSTRSGLAVLFSPENVQALTQPFRVTLTDLRSTVVKEACTTLSQLAENLGPVRCKTLVRDVFPTLLEVRGSSNKVNTTAIHGCIEAIVNATPSRFVLAPVLQVLDTSKNREVRESCIHYTQLALSGWSRAVLDRFRIPLQSTIAASLSDASPKGREKARECYWKYIVLWPDEAERLNKLLGDGANDFATQQELQYKLAERVANLEYELQLKSVTSRLEDASAQTGDQMSALESEKSALEERLSSQDAQLVQLRTQQSAAVAALEEEKSALVSEVSALKSGQSEAMAQCNEKDDRMTQLESELSSVQAQLKSVTSRLEDASAQTGDQMSALESEKSALEERLSSQDAQLVQLRTQQSAAVAALEEEKSALVSEVSALKSGQSEAMAQCNEKDDRMTQLESELSSVQAQLKSVTSRLEDASAQTGDQMSALESEKSALEERLSSQDAQLVQLRTQQSAAVAALEEEKSALVSEVSALKSGQSEAMAQCNEKDDRMTQLESELPSVGSVLSLIESPKRIKVNNLEPKPVAPMRAFSLAFSRDRAEIVDEERRTNEANLLQRRLRRQHREH</sequence>
<keyword evidence="1" id="KW-0175">Coiled coil</keyword>
<dbReference type="Proteomes" id="UP000792063">
    <property type="component" value="Unassembled WGS sequence"/>
</dbReference>
<dbReference type="Pfam" id="PF12348">
    <property type="entry name" value="CLASP_N"/>
    <property type="match status" value="1"/>
</dbReference>
<dbReference type="GO" id="GO:0000226">
    <property type="term" value="P:microtubule cytoskeleton organization"/>
    <property type="evidence" value="ECO:0007669"/>
    <property type="project" value="UniProtKB-ARBA"/>
</dbReference>
<dbReference type="SMART" id="SM01349">
    <property type="entry name" value="TOG"/>
    <property type="match status" value="1"/>
</dbReference>
<dbReference type="GO" id="GO:0005819">
    <property type="term" value="C:spindle"/>
    <property type="evidence" value="ECO:0007669"/>
    <property type="project" value="UniProtKB-ARBA"/>
</dbReference>
<dbReference type="InterPro" id="IPR016024">
    <property type="entry name" value="ARM-type_fold"/>
</dbReference>
<dbReference type="PANTHER" id="PTHR21567">
    <property type="entry name" value="CLASP"/>
    <property type="match status" value="1"/>
</dbReference>
<protein>
    <recommendedName>
        <fullName evidence="3">TOG domain-containing protein</fullName>
    </recommendedName>
</protein>
<dbReference type="InterPro" id="IPR034085">
    <property type="entry name" value="TOG"/>
</dbReference>
<dbReference type="PANTHER" id="PTHR21567:SF9">
    <property type="entry name" value="CLIP-ASSOCIATING PROTEIN"/>
    <property type="match status" value="1"/>
</dbReference>
<evidence type="ECO:0000256" key="1">
    <source>
        <dbReference type="SAM" id="Coils"/>
    </source>
</evidence>
<feature type="domain" description="TOG" evidence="3">
    <location>
        <begin position="23"/>
        <end position="269"/>
    </location>
</feature>
<reference evidence="4" key="1">
    <citation type="journal article" date="2015" name="Genom Data">
        <title>Genome sequences of six Phytophthora species associated with forests in New Zealand.</title>
        <authorList>
            <person name="Studholme D.J."/>
            <person name="McDougal R.L."/>
            <person name="Sambles C."/>
            <person name="Hansen E."/>
            <person name="Hardy G."/>
            <person name="Grant M."/>
            <person name="Ganley R.J."/>
            <person name="Williams N.M."/>
        </authorList>
    </citation>
    <scope>NUCLEOTIDE SEQUENCE</scope>
    <source>
        <strain evidence="4">NZFS 3630</strain>
    </source>
</reference>
<feature type="region of interest" description="Disordered" evidence="2">
    <location>
        <begin position="375"/>
        <end position="397"/>
    </location>
</feature>
<accession>A0A922AQF5</accession>
<dbReference type="InterPro" id="IPR011989">
    <property type="entry name" value="ARM-like"/>
</dbReference>
<dbReference type="GO" id="GO:0008017">
    <property type="term" value="F:microtubule binding"/>
    <property type="evidence" value="ECO:0007669"/>
    <property type="project" value="TreeGrafter"/>
</dbReference>
<dbReference type="Gene3D" id="1.10.287.1490">
    <property type="match status" value="1"/>
</dbReference>
<evidence type="ECO:0000256" key="2">
    <source>
        <dbReference type="SAM" id="MobiDB-lite"/>
    </source>
</evidence>
<proteinExistence type="predicted"/>
<dbReference type="InterPro" id="IPR024395">
    <property type="entry name" value="CLASP_N_dom"/>
</dbReference>
<name>A0A922AQF5_9STRA</name>
<dbReference type="EMBL" id="JPWU03000049">
    <property type="protein sequence ID" value="KAG2529229.1"/>
    <property type="molecule type" value="Genomic_DNA"/>
</dbReference>
<dbReference type="AlphaFoldDB" id="A0A922AQF5"/>